<evidence type="ECO:0000256" key="5">
    <source>
        <dbReference type="ARBA" id="ARBA00031248"/>
    </source>
</evidence>
<gene>
    <name evidence="10" type="ORF">AB4875_15620</name>
</gene>
<sequence>MSRYAVGDLQGCLKPLQCLLEKVSFNPQRDQLWLVGDLVNRGPDSLDTLRFLYSIKDSLHITLGNHDLHCIALARGTTKRGRHPSLDALLNAADCAELMQWLLQQALVLRSEDGHYLMSHAGIPNAWSSEQALDLSREVEAVLQGPNVDEFFHNMYGDEPLAWNDNLQGYERLRAITNHLTRMRICDADGQLELGFKGIAADIPPPYRPWFEWQAAGSRSETLLFGHWAALECKTDRDDIIALDSGCVWGRNMTMLNMDNRDIYRCECQA</sequence>
<evidence type="ECO:0000256" key="6">
    <source>
        <dbReference type="ARBA" id="ARBA00032248"/>
    </source>
</evidence>
<dbReference type="InterPro" id="IPR004843">
    <property type="entry name" value="Calcineurin-like_PHP"/>
</dbReference>
<dbReference type="Gene3D" id="3.60.21.10">
    <property type="match status" value="1"/>
</dbReference>
<dbReference type="CDD" id="cd07422">
    <property type="entry name" value="MPP_ApaH"/>
    <property type="match status" value="1"/>
</dbReference>
<evidence type="ECO:0000259" key="9">
    <source>
        <dbReference type="Pfam" id="PF00149"/>
    </source>
</evidence>
<comment type="catalytic activity">
    <reaction evidence="8">
        <text>P(1),P(4)-bis(5'-adenosyl) tetraphosphate + H2O = 2 ADP + 2 H(+)</text>
        <dbReference type="Rhea" id="RHEA:24252"/>
        <dbReference type="ChEBI" id="CHEBI:15377"/>
        <dbReference type="ChEBI" id="CHEBI:15378"/>
        <dbReference type="ChEBI" id="CHEBI:58141"/>
        <dbReference type="ChEBI" id="CHEBI:456216"/>
        <dbReference type="EC" id="3.6.1.41"/>
    </reaction>
</comment>
<feature type="domain" description="Calcineurin-like phosphoesterase" evidence="9">
    <location>
        <begin position="4"/>
        <end position="154"/>
    </location>
</feature>
<accession>A0ABV3U1Q3</accession>
<dbReference type="NCBIfam" id="NF001204">
    <property type="entry name" value="PRK00166.1"/>
    <property type="match status" value="1"/>
</dbReference>
<evidence type="ECO:0000256" key="4">
    <source>
        <dbReference type="ARBA" id="ARBA00022801"/>
    </source>
</evidence>
<evidence type="ECO:0000256" key="3">
    <source>
        <dbReference type="ARBA" id="ARBA00012506"/>
    </source>
</evidence>
<evidence type="ECO:0000256" key="2">
    <source>
        <dbReference type="ARBA" id="ARBA00005419"/>
    </source>
</evidence>
<dbReference type="GO" id="GO:0008803">
    <property type="term" value="F:bis(5'-nucleosyl)-tetraphosphatase (symmetrical) activity"/>
    <property type="evidence" value="ECO:0007669"/>
    <property type="project" value="UniProtKB-EC"/>
</dbReference>
<keyword evidence="4 10" id="KW-0378">Hydrolase</keyword>
<organism evidence="10 11">
    <name type="scientific">Zhongshania arctica</name>
    <dbReference type="NCBI Taxonomy" id="3238302"/>
    <lineage>
        <taxon>Bacteria</taxon>
        <taxon>Pseudomonadati</taxon>
        <taxon>Pseudomonadota</taxon>
        <taxon>Gammaproteobacteria</taxon>
        <taxon>Cellvibrionales</taxon>
        <taxon>Spongiibacteraceae</taxon>
        <taxon>Zhongshania</taxon>
    </lineage>
</organism>
<evidence type="ECO:0000313" key="10">
    <source>
        <dbReference type="EMBL" id="MEX1666924.1"/>
    </source>
</evidence>
<dbReference type="PANTHER" id="PTHR40942">
    <property type="match status" value="1"/>
</dbReference>
<protein>
    <recommendedName>
        <fullName evidence="3">bis(5'-nucleosyl)-tetraphosphatase (symmetrical)</fullName>
        <ecNumber evidence="3">3.6.1.41</ecNumber>
    </recommendedName>
    <alternativeName>
        <fullName evidence="6">Ap4A hydrolase</fullName>
    </alternativeName>
    <alternativeName>
        <fullName evidence="5">Diadenosine 5',5'''-P1,P4-tetraphosphate pyrophosphohydrolase</fullName>
    </alternativeName>
    <alternativeName>
        <fullName evidence="7">Diadenosine tetraphosphatase</fullName>
    </alternativeName>
</protein>
<comment type="function">
    <text evidence="1">Hydrolyzes diadenosine 5',5'''-P1,P4-tetraphosphate to yield ADP.</text>
</comment>
<comment type="caution">
    <text evidence="10">The sequence shown here is derived from an EMBL/GenBank/DDBJ whole genome shotgun (WGS) entry which is preliminary data.</text>
</comment>
<dbReference type="PANTHER" id="PTHR40942:SF4">
    <property type="entry name" value="CYTOCHROME C5"/>
    <property type="match status" value="1"/>
</dbReference>
<proteinExistence type="inferred from homology"/>
<keyword evidence="11" id="KW-1185">Reference proteome</keyword>
<dbReference type="InterPro" id="IPR029052">
    <property type="entry name" value="Metallo-depent_PP-like"/>
</dbReference>
<reference evidence="10 11" key="1">
    <citation type="journal article" date="2011" name="Int. J. Syst. Evol. Microbiol.">
        <title>Zhongshania antarctica gen. nov., sp. nov. and Zhongshania guokunii sp. nov., gammaproteobacteria respectively isolated from coastal attached (fast) ice and surface seawater of the Antarctic.</title>
        <authorList>
            <person name="Li H.J."/>
            <person name="Zhang X.Y."/>
            <person name="Chen C.X."/>
            <person name="Zhang Y.J."/>
            <person name="Gao Z.M."/>
            <person name="Yu Y."/>
            <person name="Chen X.L."/>
            <person name="Chen B."/>
            <person name="Zhang Y.Z."/>
        </authorList>
    </citation>
    <scope>NUCLEOTIDE SEQUENCE [LARGE SCALE GENOMIC DNA]</scope>
    <source>
        <strain evidence="10 11">R06B22</strain>
    </source>
</reference>
<evidence type="ECO:0000256" key="7">
    <source>
        <dbReference type="ARBA" id="ARBA00033210"/>
    </source>
</evidence>
<dbReference type="PIRSF" id="PIRSF000903">
    <property type="entry name" value="B5n-ttraPtase_sm"/>
    <property type="match status" value="1"/>
</dbReference>
<comment type="similarity">
    <text evidence="2">Belongs to the Ap4A hydrolase family.</text>
</comment>
<name>A0ABV3U1Q3_9GAMM</name>
<dbReference type="Pfam" id="PF00149">
    <property type="entry name" value="Metallophos"/>
    <property type="match status" value="1"/>
</dbReference>
<evidence type="ECO:0000256" key="1">
    <source>
        <dbReference type="ARBA" id="ARBA00003413"/>
    </source>
</evidence>
<evidence type="ECO:0000313" key="11">
    <source>
        <dbReference type="Proteomes" id="UP001557484"/>
    </source>
</evidence>
<dbReference type="EC" id="3.6.1.41" evidence="3"/>
<dbReference type="Proteomes" id="UP001557484">
    <property type="component" value="Unassembled WGS sequence"/>
</dbReference>
<dbReference type="RefSeq" id="WP_368376986.1">
    <property type="nucleotide sequence ID" value="NZ_JBFRYB010000001.1"/>
</dbReference>
<dbReference type="InterPro" id="IPR004617">
    <property type="entry name" value="ApaH"/>
</dbReference>
<dbReference type="SUPFAM" id="SSF56300">
    <property type="entry name" value="Metallo-dependent phosphatases"/>
    <property type="match status" value="1"/>
</dbReference>
<dbReference type="NCBIfam" id="TIGR00668">
    <property type="entry name" value="apaH"/>
    <property type="match status" value="1"/>
</dbReference>
<dbReference type="EMBL" id="JBFRYB010000001">
    <property type="protein sequence ID" value="MEX1666924.1"/>
    <property type="molecule type" value="Genomic_DNA"/>
</dbReference>
<evidence type="ECO:0000256" key="8">
    <source>
        <dbReference type="ARBA" id="ARBA00049417"/>
    </source>
</evidence>